<protein>
    <recommendedName>
        <fullName evidence="1">DUF4097 domain-containing protein</fullName>
    </recommendedName>
</protein>
<name>A0A805YQ65_LACGA</name>
<sequence length="248" mass="26870">MFFSKSDESKDKVINEVLSNDSFNNLNLDLINLDLKVETGDKFEVHFYGPEDEKPSVELKDDTLQIKEPKLDHQHGKFWRKGFVEVNIVSQSDNGNLIVTVPEGHHLSAIKVSSVSGDTNFKSLSLDSLAISVVSGDVSLRTVQTDEVKLTTTSGDIGLKEVTVKQGKAQLVSGDFTLKNSLVLDKFKVSTTSGDNLVEDVKAAQYQLSTLSGDNSLFGKNKTAAEGDSTNNAGTIILSTLSGDNTVK</sequence>
<dbReference type="InterPro" id="IPR025164">
    <property type="entry name" value="Toastrack_DUF4097"/>
</dbReference>
<proteinExistence type="predicted"/>
<organism evidence="2 3">
    <name type="scientific">Lactobacillus gasseri (strain ATCC 33323 / DSM 20243 / BCRC 14619 / CIP 102991 / JCM 1131 / KCTC 3163 / NCIMB 11718 / NCTC 13722 / AM63)</name>
    <dbReference type="NCBI Taxonomy" id="324831"/>
    <lineage>
        <taxon>Bacteria</taxon>
        <taxon>Bacillati</taxon>
        <taxon>Bacillota</taxon>
        <taxon>Bacilli</taxon>
        <taxon>Lactobacillales</taxon>
        <taxon>Lactobacillaceae</taxon>
        <taxon>Lactobacillus</taxon>
    </lineage>
</organism>
<gene>
    <name evidence="2" type="ordered locus">LGAS_0947</name>
</gene>
<evidence type="ECO:0000259" key="1">
    <source>
        <dbReference type="Pfam" id="PF13349"/>
    </source>
</evidence>
<dbReference type="Proteomes" id="UP000000664">
    <property type="component" value="Chromosome"/>
</dbReference>
<evidence type="ECO:0000313" key="2">
    <source>
        <dbReference type="EMBL" id="ABJ60335.1"/>
    </source>
</evidence>
<dbReference type="KEGG" id="lga:LGAS_0947"/>
<reference evidence="2 3" key="1">
    <citation type="journal article" date="2006" name="Proc. Natl. Acad. Sci. U.S.A.">
        <title>Comparative genomics of the lactic acid bacteria.</title>
        <authorList>
            <person name="Makarova K."/>
            <person name="Slesarev A."/>
            <person name="Wolf Y."/>
            <person name="Sorokin A."/>
            <person name="Mirkin B."/>
            <person name="Koonin E."/>
            <person name="Pavlov A."/>
            <person name="Pavlova N."/>
            <person name="Karamychev V."/>
            <person name="Polouchine N."/>
            <person name="Shakhova V."/>
            <person name="Grigoriev I."/>
            <person name="Lou Y."/>
            <person name="Rohksar D."/>
            <person name="Lucas S."/>
            <person name="Huang K."/>
            <person name="Goodstein D.M."/>
            <person name="Hawkins T."/>
            <person name="Plengvidhya V."/>
            <person name="Welker D."/>
            <person name="Hughes J."/>
            <person name="Goh Y."/>
            <person name="Benson A."/>
            <person name="Baldwin K."/>
            <person name="Lee J.H."/>
            <person name="Diaz-Muniz I."/>
            <person name="Dosti B."/>
            <person name="Smeianov V."/>
            <person name="Wechter W."/>
            <person name="Barabote R."/>
            <person name="Lorca G."/>
            <person name="Altermann E."/>
            <person name="Barrangou R."/>
            <person name="Ganesan B."/>
            <person name="Xie Y."/>
            <person name="Rawsthorne H."/>
            <person name="Tamir D."/>
            <person name="Parker C."/>
            <person name="Breidt F."/>
            <person name="Broadbent J."/>
            <person name="Hutkins R."/>
            <person name="O'Sullivan D."/>
            <person name="Steele J."/>
            <person name="Unlu G."/>
            <person name="Saier M."/>
            <person name="Klaenhammer T."/>
            <person name="Richardson P."/>
            <person name="Kozyavkin S."/>
            <person name="Weimer B."/>
            <person name="Mills D."/>
        </authorList>
    </citation>
    <scope>NUCLEOTIDE SEQUENCE [LARGE SCALE GENOMIC DNA]</scope>
    <source>
        <strain evidence="3">ATCC 33323 / DSM 20243 / BCRC 14619 / CIP 102991 / JCM 1131 / KCTC 3163 / NCIMB 11718 / NCTC 13722 / AM63</strain>
    </source>
</reference>
<dbReference type="AlphaFoldDB" id="A0A805YQ65"/>
<dbReference type="GeneID" id="29638968"/>
<accession>A0A805YQ65</accession>
<dbReference type="Pfam" id="PF13349">
    <property type="entry name" value="DUF4097"/>
    <property type="match status" value="1"/>
</dbReference>
<evidence type="ECO:0000313" key="3">
    <source>
        <dbReference type="Proteomes" id="UP000000664"/>
    </source>
</evidence>
<dbReference type="EMBL" id="CP000413">
    <property type="protein sequence ID" value="ABJ60335.1"/>
    <property type="molecule type" value="Genomic_DNA"/>
</dbReference>
<feature type="domain" description="DUF4097" evidence="1">
    <location>
        <begin position="25"/>
        <end position="247"/>
    </location>
</feature>
<dbReference type="RefSeq" id="WP_003647344.1">
    <property type="nucleotide sequence ID" value="NC_008530.1"/>
</dbReference>